<evidence type="ECO:0000313" key="3">
    <source>
        <dbReference type="Proteomes" id="UP000078046"/>
    </source>
</evidence>
<keyword evidence="1" id="KW-1133">Transmembrane helix</keyword>
<sequence length="93" mass="11056">MRYKFVSKFEMKYNKLADICLCLYSNQPEYILKAIKIKNIFIDNQYAVTTMECISRVFFFVFFIYQLVCTLYVICTGNSSTMADGSWYIIILY</sequence>
<accession>A0A177AP03</accession>
<keyword evidence="3" id="KW-1185">Reference proteome</keyword>
<name>A0A177AP03_9BILA</name>
<comment type="caution">
    <text evidence="2">The sequence shown here is derived from an EMBL/GenBank/DDBJ whole genome shotgun (WGS) entry which is preliminary data.</text>
</comment>
<gene>
    <name evidence="2" type="ORF">A3Q56_08511</name>
</gene>
<keyword evidence="1" id="KW-0472">Membrane</keyword>
<protein>
    <submittedName>
        <fullName evidence="2">Uncharacterized protein</fullName>
    </submittedName>
</protein>
<keyword evidence="1" id="KW-0812">Transmembrane</keyword>
<reference evidence="2 3" key="1">
    <citation type="submission" date="2016-04" db="EMBL/GenBank/DDBJ databases">
        <title>The genome of Intoshia linei affirms orthonectids as highly simplified spiralians.</title>
        <authorList>
            <person name="Mikhailov K.V."/>
            <person name="Slusarev G.S."/>
            <person name="Nikitin M.A."/>
            <person name="Logacheva M.D."/>
            <person name="Penin A."/>
            <person name="Aleoshin V."/>
            <person name="Panchin Y.V."/>
        </authorList>
    </citation>
    <scope>NUCLEOTIDE SEQUENCE [LARGE SCALE GENOMIC DNA]</scope>
    <source>
        <strain evidence="2">Intl2013</strain>
        <tissue evidence="2">Whole animal</tissue>
    </source>
</reference>
<dbReference type="AlphaFoldDB" id="A0A177AP03"/>
<evidence type="ECO:0000256" key="1">
    <source>
        <dbReference type="SAM" id="Phobius"/>
    </source>
</evidence>
<dbReference type="EMBL" id="LWCA01002625">
    <property type="protein sequence ID" value="OAF63766.1"/>
    <property type="molecule type" value="Genomic_DNA"/>
</dbReference>
<dbReference type="Proteomes" id="UP000078046">
    <property type="component" value="Unassembled WGS sequence"/>
</dbReference>
<organism evidence="2 3">
    <name type="scientific">Intoshia linei</name>
    <dbReference type="NCBI Taxonomy" id="1819745"/>
    <lineage>
        <taxon>Eukaryota</taxon>
        <taxon>Metazoa</taxon>
        <taxon>Spiralia</taxon>
        <taxon>Lophotrochozoa</taxon>
        <taxon>Mesozoa</taxon>
        <taxon>Orthonectida</taxon>
        <taxon>Rhopaluridae</taxon>
        <taxon>Intoshia</taxon>
    </lineage>
</organism>
<evidence type="ECO:0000313" key="2">
    <source>
        <dbReference type="EMBL" id="OAF63766.1"/>
    </source>
</evidence>
<proteinExistence type="predicted"/>
<feature type="transmembrane region" description="Helical" evidence="1">
    <location>
        <begin position="57"/>
        <end position="74"/>
    </location>
</feature>